<accession>A0A0C3GSW3</accession>
<sequence>MVIISSHTFAASKGPIHYLAAGPTTGPLIVFVHGCPFIAMTWRPQLECFANLGFYVAAADTTGYGQSFNSRQVSDYSMESQVADQLELLSHLGREKAIFVGHDWGSAIIWSLAAHHPEKCLGVAALGIPYRTVELGLEKLVSTVDRELYPETKYPYGQWDYMLYYEQNPEKAEVYFAQHFERLTKLFTTRYDGLRKASITADLTKTGGFFGSQAPPDLPFEASVLDHEIFNAVVASERNNGSFGIIAYYRNGVANRAYNDPKRCANGAKLDIPCFYLDCSADLASVNSSSTNWTAEMRELCSNIFEVQLNCRHMVALEKPTETNALLARWLCEHTQAWPVDRSSGILKPGNPCTLDRNEI</sequence>
<dbReference type="Pfam" id="PF00561">
    <property type="entry name" value="Abhydrolase_1"/>
    <property type="match status" value="1"/>
</dbReference>
<dbReference type="Gene3D" id="3.40.50.1820">
    <property type="entry name" value="alpha/beta hydrolase"/>
    <property type="match status" value="1"/>
</dbReference>
<evidence type="ECO:0000256" key="1">
    <source>
        <dbReference type="ARBA" id="ARBA00022801"/>
    </source>
</evidence>
<dbReference type="Proteomes" id="UP000054321">
    <property type="component" value="Unassembled WGS sequence"/>
</dbReference>
<dbReference type="InterPro" id="IPR000073">
    <property type="entry name" value="AB_hydrolase_1"/>
</dbReference>
<evidence type="ECO:0000256" key="2">
    <source>
        <dbReference type="ARBA" id="ARBA00038334"/>
    </source>
</evidence>
<dbReference type="InterPro" id="IPR029058">
    <property type="entry name" value="AB_hydrolase_fold"/>
</dbReference>
<dbReference type="OrthoDB" id="408373at2759"/>
<comment type="similarity">
    <text evidence="2">Belongs to the AB hydrolase superfamily. Epoxide hydrolase family.</text>
</comment>
<dbReference type="SUPFAM" id="SSF53474">
    <property type="entry name" value="alpha/beta-Hydrolases"/>
    <property type="match status" value="1"/>
</dbReference>
<evidence type="ECO:0000313" key="4">
    <source>
        <dbReference type="EMBL" id="KIM94419.1"/>
    </source>
</evidence>
<gene>
    <name evidence="4" type="ORF">OIDMADRAFT_135957</name>
</gene>
<dbReference type="EMBL" id="KN832890">
    <property type="protein sequence ID" value="KIM94419.1"/>
    <property type="molecule type" value="Genomic_DNA"/>
</dbReference>
<protein>
    <recommendedName>
        <fullName evidence="3">AB hydrolase-1 domain-containing protein</fullName>
    </recommendedName>
</protein>
<reference evidence="5" key="2">
    <citation type="submission" date="2015-01" db="EMBL/GenBank/DDBJ databases">
        <title>Evolutionary Origins and Diversification of the Mycorrhizal Mutualists.</title>
        <authorList>
            <consortium name="DOE Joint Genome Institute"/>
            <consortium name="Mycorrhizal Genomics Consortium"/>
            <person name="Kohler A."/>
            <person name="Kuo A."/>
            <person name="Nagy L.G."/>
            <person name="Floudas D."/>
            <person name="Copeland A."/>
            <person name="Barry K.W."/>
            <person name="Cichocki N."/>
            <person name="Veneault-Fourrey C."/>
            <person name="LaButti K."/>
            <person name="Lindquist E.A."/>
            <person name="Lipzen A."/>
            <person name="Lundell T."/>
            <person name="Morin E."/>
            <person name="Murat C."/>
            <person name="Riley R."/>
            <person name="Ohm R."/>
            <person name="Sun H."/>
            <person name="Tunlid A."/>
            <person name="Henrissat B."/>
            <person name="Grigoriev I.V."/>
            <person name="Hibbett D.S."/>
            <person name="Martin F."/>
        </authorList>
    </citation>
    <scope>NUCLEOTIDE SEQUENCE [LARGE SCALE GENOMIC DNA]</scope>
    <source>
        <strain evidence="5">Zn</strain>
    </source>
</reference>
<keyword evidence="1" id="KW-0378">Hydrolase</keyword>
<name>A0A0C3GSW3_OIDMZ</name>
<dbReference type="InParanoid" id="A0A0C3GSW3"/>
<dbReference type="GO" id="GO:0016787">
    <property type="term" value="F:hydrolase activity"/>
    <property type="evidence" value="ECO:0007669"/>
    <property type="project" value="UniProtKB-KW"/>
</dbReference>
<dbReference type="AlphaFoldDB" id="A0A0C3GSW3"/>
<dbReference type="HOGENOM" id="CLU_020336_7_2_1"/>
<organism evidence="4 5">
    <name type="scientific">Oidiodendron maius (strain Zn)</name>
    <dbReference type="NCBI Taxonomy" id="913774"/>
    <lineage>
        <taxon>Eukaryota</taxon>
        <taxon>Fungi</taxon>
        <taxon>Dikarya</taxon>
        <taxon>Ascomycota</taxon>
        <taxon>Pezizomycotina</taxon>
        <taxon>Leotiomycetes</taxon>
        <taxon>Leotiomycetes incertae sedis</taxon>
        <taxon>Myxotrichaceae</taxon>
        <taxon>Oidiodendron</taxon>
    </lineage>
</organism>
<evidence type="ECO:0000313" key="5">
    <source>
        <dbReference type="Proteomes" id="UP000054321"/>
    </source>
</evidence>
<reference evidence="4 5" key="1">
    <citation type="submission" date="2014-04" db="EMBL/GenBank/DDBJ databases">
        <authorList>
            <consortium name="DOE Joint Genome Institute"/>
            <person name="Kuo A."/>
            <person name="Martino E."/>
            <person name="Perotto S."/>
            <person name="Kohler A."/>
            <person name="Nagy L.G."/>
            <person name="Floudas D."/>
            <person name="Copeland A."/>
            <person name="Barry K.W."/>
            <person name="Cichocki N."/>
            <person name="Veneault-Fourrey C."/>
            <person name="LaButti K."/>
            <person name="Lindquist E.A."/>
            <person name="Lipzen A."/>
            <person name="Lundell T."/>
            <person name="Morin E."/>
            <person name="Murat C."/>
            <person name="Sun H."/>
            <person name="Tunlid A."/>
            <person name="Henrissat B."/>
            <person name="Grigoriev I.V."/>
            <person name="Hibbett D.S."/>
            <person name="Martin F."/>
            <person name="Nordberg H.P."/>
            <person name="Cantor M.N."/>
            <person name="Hua S.X."/>
        </authorList>
    </citation>
    <scope>NUCLEOTIDE SEQUENCE [LARGE SCALE GENOMIC DNA]</scope>
    <source>
        <strain evidence="4 5">Zn</strain>
    </source>
</reference>
<proteinExistence type="inferred from homology"/>
<dbReference type="PRINTS" id="PR00412">
    <property type="entry name" value="EPOXHYDRLASE"/>
</dbReference>
<dbReference type="STRING" id="913774.A0A0C3GSW3"/>
<keyword evidence="5" id="KW-1185">Reference proteome</keyword>
<feature type="domain" description="AB hydrolase-1" evidence="3">
    <location>
        <begin position="27"/>
        <end position="158"/>
    </location>
</feature>
<dbReference type="InterPro" id="IPR000639">
    <property type="entry name" value="Epox_hydrolase-like"/>
</dbReference>
<dbReference type="PANTHER" id="PTHR43329">
    <property type="entry name" value="EPOXIDE HYDROLASE"/>
    <property type="match status" value="1"/>
</dbReference>
<evidence type="ECO:0000259" key="3">
    <source>
        <dbReference type="Pfam" id="PF00561"/>
    </source>
</evidence>